<feature type="region of interest" description="Disordered" evidence="1">
    <location>
        <begin position="54"/>
        <end position="86"/>
    </location>
</feature>
<reference evidence="2 3" key="1">
    <citation type="submission" date="2020-01" db="EMBL/GenBank/DDBJ databases">
        <authorList>
            <person name="Alvaro L.E."/>
            <person name="Baker K.N."/>
            <person name="Baxter I.S."/>
            <person name="Brown M.R."/>
            <person name="Driscoll K.D."/>
            <person name="Elrubaie J.M."/>
            <person name="Feith S.L."/>
            <person name="Indihar D.F."/>
            <person name="Knoch V.T."/>
            <person name="Koirtyohann K.M."/>
            <person name="Kratz M.A."/>
            <person name="Lear A.H."/>
            <person name="Lindblom K.E."/>
            <person name="Marcus E.R."/>
            <person name="Murphy M.E."/>
            <person name="Sensor R."/>
            <person name="Sherman S.J."/>
            <person name="Swift V.R."/>
            <person name="White K.E."/>
            <person name="Wills S.J."/>
            <person name="Gatt S.M."/>
            <person name="Lohbauer S.A."/>
            <person name="Power T.R."/>
            <person name="Rosales K.A."/>
            <person name="Sisson B.M."/>
            <person name="Isern S."/>
            <person name="Michael S.F."/>
            <person name="Sunnen C.N."/>
            <person name="Garlena R.A."/>
            <person name="Russell D.A."/>
            <person name="Pope W.H."/>
            <person name="Jacobs-Sera D."/>
            <person name="Hatfull G.F."/>
        </authorList>
    </citation>
    <scope>NUCLEOTIDE SEQUENCE [LARGE SCALE GENOMIC DNA]</scope>
</reference>
<gene>
    <name evidence="2" type="primary">11</name>
    <name evidence="2" type="ORF">SEA_SKOG_11</name>
</gene>
<evidence type="ECO:0000256" key="1">
    <source>
        <dbReference type="SAM" id="MobiDB-lite"/>
    </source>
</evidence>
<keyword evidence="3" id="KW-1185">Reference proteome</keyword>
<feature type="region of interest" description="Disordered" evidence="1">
    <location>
        <begin position="1"/>
        <end position="23"/>
    </location>
</feature>
<feature type="compositionally biased region" description="Pro residues" evidence="1">
    <location>
        <begin position="77"/>
        <end position="86"/>
    </location>
</feature>
<dbReference type="GeneID" id="64766493"/>
<organism evidence="2 3">
    <name type="scientific">Gordonia phage Skog</name>
    <dbReference type="NCBI Taxonomy" id="2704033"/>
    <lineage>
        <taxon>Viruses</taxon>
        <taxon>Duplodnaviria</taxon>
        <taxon>Heunggongvirae</taxon>
        <taxon>Uroviricota</taxon>
        <taxon>Caudoviricetes</taxon>
        <taxon>Skogvirus</taxon>
        <taxon>Skogvirus Skog</taxon>
    </lineage>
</organism>
<dbReference type="RefSeq" id="YP_010059261.1">
    <property type="nucleotide sequence ID" value="NC_054725.1"/>
</dbReference>
<sequence>MITTGTQEDSMGSFQTDYENGGHAYSGPDSDLCPYCGNIQHDCQCGGSDPASCPCGQHDDEGDDGSYTGPMAKDPWLPGPSGPAPF</sequence>
<evidence type="ECO:0000313" key="3">
    <source>
        <dbReference type="Proteomes" id="UP000503093"/>
    </source>
</evidence>
<evidence type="ECO:0000313" key="2">
    <source>
        <dbReference type="EMBL" id="QIG58163.1"/>
    </source>
</evidence>
<dbReference type="Proteomes" id="UP000503093">
    <property type="component" value="Segment"/>
</dbReference>
<protein>
    <submittedName>
        <fullName evidence="2">Uncharacterized protein</fullName>
    </submittedName>
</protein>
<name>A0A6G6XK61_9CAUD</name>
<proteinExistence type="predicted"/>
<accession>A0A6G6XK61</accession>
<dbReference type="EMBL" id="MN908687">
    <property type="protein sequence ID" value="QIG58163.1"/>
    <property type="molecule type" value="Genomic_DNA"/>
</dbReference>
<feature type="compositionally biased region" description="Polar residues" evidence="1">
    <location>
        <begin position="1"/>
        <end position="18"/>
    </location>
</feature>
<dbReference type="KEGG" id="vg:64766493"/>